<evidence type="ECO:0000313" key="1">
    <source>
        <dbReference type="EMBL" id="AJQ93507.1"/>
    </source>
</evidence>
<dbReference type="KEGG" id="gsn:YC6258_01459"/>
<gene>
    <name evidence="1" type="ORF">YC6258_01459</name>
</gene>
<dbReference type="Proteomes" id="UP000032266">
    <property type="component" value="Chromosome"/>
</dbReference>
<accession>A0A0C5VFX7</accession>
<keyword evidence="2" id="KW-1185">Reference proteome</keyword>
<reference evidence="1 2" key="1">
    <citation type="submission" date="2014-01" db="EMBL/GenBank/DDBJ databases">
        <title>Full genme sequencing of cellulolytic bacterium Gynuella sunshinyii YC6258T gen. nov., sp. nov.</title>
        <authorList>
            <person name="Khan H."/>
            <person name="Chung E.J."/>
            <person name="Chung Y.R."/>
        </authorList>
    </citation>
    <scope>NUCLEOTIDE SEQUENCE [LARGE SCALE GENOMIC DNA]</scope>
    <source>
        <strain evidence="1 2">YC6258</strain>
    </source>
</reference>
<dbReference type="HOGENOM" id="CLU_3290379_0_0_6"/>
<dbReference type="STRING" id="1445510.YC6258_01459"/>
<organism evidence="1 2">
    <name type="scientific">Gynuella sunshinyii YC6258</name>
    <dbReference type="NCBI Taxonomy" id="1445510"/>
    <lineage>
        <taxon>Bacteria</taxon>
        <taxon>Pseudomonadati</taxon>
        <taxon>Pseudomonadota</taxon>
        <taxon>Gammaproteobacteria</taxon>
        <taxon>Oceanospirillales</taxon>
        <taxon>Saccharospirillaceae</taxon>
        <taxon>Gynuella</taxon>
    </lineage>
</organism>
<name>A0A0C5VFX7_9GAMM</name>
<dbReference type="AlphaFoldDB" id="A0A0C5VFX7"/>
<dbReference type="EMBL" id="CP007142">
    <property type="protein sequence ID" value="AJQ93507.1"/>
    <property type="molecule type" value="Genomic_DNA"/>
</dbReference>
<proteinExistence type="predicted"/>
<protein>
    <submittedName>
        <fullName evidence="1">Uncharacterized protein</fullName>
    </submittedName>
</protein>
<evidence type="ECO:0000313" key="2">
    <source>
        <dbReference type="Proteomes" id="UP000032266"/>
    </source>
</evidence>
<sequence>MTPAIMFRKLLKKDLLFAQDIVSWCLPADIKTMIVFSKIS</sequence>